<keyword evidence="3" id="KW-0863">Zinc-finger</keyword>
<keyword evidence="2" id="KW-0479">Metal-binding</keyword>
<evidence type="ECO:0000256" key="1">
    <source>
        <dbReference type="ARBA" id="ARBA00004123"/>
    </source>
</evidence>
<dbReference type="GO" id="GO:0008270">
    <property type="term" value="F:zinc ion binding"/>
    <property type="evidence" value="ECO:0007669"/>
    <property type="project" value="UniProtKB-KW"/>
</dbReference>
<dbReference type="VEuPathDB" id="FungiDB:PYU1_G013455"/>
<reference evidence="9" key="1">
    <citation type="journal article" date="2010" name="Genome Biol.">
        <title>Genome sequence of the necrotrophic plant pathogen Pythium ultimum reveals original pathogenicity mechanisms and effector repertoire.</title>
        <authorList>
            <person name="Levesque C.A."/>
            <person name="Brouwer H."/>
            <person name="Cano L."/>
            <person name="Hamilton J.P."/>
            <person name="Holt C."/>
            <person name="Huitema E."/>
            <person name="Raffaele S."/>
            <person name="Robideau G.P."/>
            <person name="Thines M."/>
            <person name="Win J."/>
            <person name="Zerillo M.M."/>
            <person name="Beakes G.W."/>
            <person name="Boore J.L."/>
            <person name="Busam D."/>
            <person name="Dumas B."/>
            <person name="Ferriera S."/>
            <person name="Fuerstenberg S.I."/>
            <person name="Gachon C.M."/>
            <person name="Gaulin E."/>
            <person name="Govers F."/>
            <person name="Grenville-Briggs L."/>
            <person name="Horner N."/>
            <person name="Hostetler J."/>
            <person name="Jiang R.H."/>
            <person name="Johnson J."/>
            <person name="Krajaejun T."/>
            <person name="Lin H."/>
            <person name="Meijer H.J."/>
            <person name="Moore B."/>
            <person name="Morris P."/>
            <person name="Phuntmart V."/>
            <person name="Puiu D."/>
            <person name="Shetty J."/>
            <person name="Stajich J.E."/>
            <person name="Tripathy S."/>
            <person name="Wawra S."/>
            <person name="van West P."/>
            <person name="Whitty B.R."/>
            <person name="Coutinho P.M."/>
            <person name="Henrissat B."/>
            <person name="Martin F."/>
            <person name="Thomas P.D."/>
            <person name="Tyler B.M."/>
            <person name="De Vries R.P."/>
            <person name="Kamoun S."/>
            <person name="Yandell M."/>
            <person name="Tisserat N."/>
            <person name="Buell C.R."/>
        </authorList>
    </citation>
    <scope>NUCLEOTIDE SEQUENCE</scope>
    <source>
        <strain evidence="9">DAOM:BR144</strain>
    </source>
</reference>
<protein>
    <recommendedName>
        <fullName evidence="7">PARP-type domain-containing protein</fullName>
    </recommendedName>
</protein>
<evidence type="ECO:0000256" key="3">
    <source>
        <dbReference type="ARBA" id="ARBA00022771"/>
    </source>
</evidence>
<dbReference type="InterPro" id="IPR036957">
    <property type="entry name" value="Znf_PARP_sf"/>
</dbReference>
<accession>K3X8D5</accession>
<feature type="region of interest" description="Disordered" evidence="6">
    <location>
        <begin position="1"/>
        <end position="20"/>
    </location>
</feature>
<evidence type="ECO:0000256" key="6">
    <source>
        <dbReference type="SAM" id="MobiDB-lite"/>
    </source>
</evidence>
<dbReference type="EMBL" id="GL376593">
    <property type="status" value="NOT_ANNOTATED_CDS"/>
    <property type="molecule type" value="Genomic_DNA"/>
</dbReference>
<dbReference type="HOGENOM" id="CLU_157595_0_0_1"/>
<dbReference type="Gene3D" id="3.30.1740.10">
    <property type="entry name" value="Zinc finger, PARP-type"/>
    <property type="match status" value="1"/>
</dbReference>
<sequence length="127" mass="13804">MATEMEMPPPPPPRARGRSAWSRCDEAVARIAPTSTTTCQVCSQSIAQGEWQLGVMFIHVEGFMLMEWYHLQCSFCIPGGGLQDVLETVQSEMTSAQKLQFQAAYEKLVTSGGNEGPLAMASATMVS</sequence>
<dbReference type="SMART" id="SM01336">
    <property type="entry name" value="zf-PARP"/>
    <property type="match status" value="1"/>
</dbReference>
<evidence type="ECO:0000256" key="4">
    <source>
        <dbReference type="ARBA" id="ARBA00022833"/>
    </source>
</evidence>
<dbReference type="OMA" id="TEMEMPP"/>
<reference evidence="8" key="3">
    <citation type="submission" date="2015-02" db="UniProtKB">
        <authorList>
            <consortium name="EnsemblProtists"/>
        </authorList>
    </citation>
    <scope>IDENTIFICATION</scope>
    <source>
        <strain evidence="8">DAOM BR144</strain>
    </source>
</reference>
<reference evidence="9" key="2">
    <citation type="submission" date="2010-04" db="EMBL/GenBank/DDBJ databases">
        <authorList>
            <person name="Buell R."/>
            <person name="Hamilton J."/>
            <person name="Hostetler J."/>
        </authorList>
    </citation>
    <scope>NUCLEOTIDE SEQUENCE [LARGE SCALE GENOMIC DNA]</scope>
    <source>
        <strain evidence="9">DAOM:BR144</strain>
    </source>
</reference>
<evidence type="ECO:0000256" key="5">
    <source>
        <dbReference type="ARBA" id="ARBA00023242"/>
    </source>
</evidence>
<dbReference type="GO" id="GO:0003677">
    <property type="term" value="F:DNA binding"/>
    <property type="evidence" value="ECO:0007669"/>
    <property type="project" value="InterPro"/>
</dbReference>
<dbReference type="eggNOG" id="ENOG502S654">
    <property type="taxonomic scope" value="Eukaryota"/>
</dbReference>
<keyword evidence="9" id="KW-1185">Reference proteome</keyword>
<comment type="subcellular location">
    <subcellularLocation>
        <location evidence="1">Nucleus</location>
    </subcellularLocation>
</comment>
<dbReference type="EnsemblProtists" id="PYU1_T013484">
    <property type="protein sequence ID" value="PYU1_T013484"/>
    <property type="gene ID" value="PYU1_G013455"/>
</dbReference>
<evidence type="ECO:0000313" key="9">
    <source>
        <dbReference type="Proteomes" id="UP000019132"/>
    </source>
</evidence>
<dbReference type="SUPFAM" id="SSF57716">
    <property type="entry name" value="Glucocorticoid receptor-like (DNA-binding domain)"/>
    <property type="match status" value="1"/>
</dbReference>
<evidence type="ECO:0000256" key="2">
    <source>
        <dbReference type="ARBA" id="ARBA00022723"/>
    </source>
</evidence>
<dbReference type="PROSITE" id="PS50064">
    <property type="entry name" value="ZF_PARP_2"/>
    <property type="match status" value="1"/>
</dbReference>
<evidence type="ECO:0000259" key="7">
    <source>
        <dbReference type="PROSITE" id="PS50064"/>
    </source>
</evidence>
<dbReference type="GO" id="GO:0005634">
    <property type="term" value="C:nucleus"/>
    <property type="evidence" value="ECO:0007669"/>
    <property type="project" value="UniProtKB-SubCell"/>
</dbReference>
<name>K3X8D5_GLOUD</name>
<evidence type="ECO:0000313" key="8">
    <source>
        <dbReference type="EnsemblProtists" id="PYU1_T013484"/>
    </source>
</evidence>
<proteinExistence type="predicted"/>
<dbReference type="Proteomes" id="UP000019132">
    <property type="component" value="Unassembled WGS sequence"/>
</dbReference>
<dbReference type="InterPro" id="IPR001510">
    <property type="entry name" value="Znf_PARP"/>
</dbReference>
<keyword evidence="5" id="KW-0539">Nucleus</keyword>
<organism evidence="8 9">
    <name type="scientific">Globisporangium ultimum (strain ATCC 200006 / CBS 805.95 / DAOM BR144)</name>
    <name type="common">Pythium ultimum</name>
    <dbReference type="NCBI Taxonomy" id="431595"/>
    <lineage>
        <taxon>Eukaryota</taxon>
        <taxon>Sar</taxon>
        <taxon>Stramenopiles</taxon>
        <taxon>Oomycota</taxon>
        <taxon>Peronosporomycetes</taxon>
        <taxon>Pythiales</taxon>
        <taxon>Pythiaceae</taxon>
        <taxon>Globisporangium</taxon>
    </lineage>
</organism>
<dbReference type="InParanoid" id="K3X8D5"/>
<feature type="domain" description="PARP-type" evidence="7">
    <location>
        <begin position="27"/>
        <end position="75"/>
    </location>
</feature>
<dbReference type="AlphaFoldDB" id="K3X8D5"/>
<keyword evidence="4" id="KW-0862">Zinc</keyword>